<name>A0ABT0VJ44_9LACO</name>
<evidence type="ECO:0000256" key="1">
    <source>
        <dbReference type="SAM" id="Phobius"/>
    </source>
</evidence>
<sequence length="246" mass="27907">MILVIIAISTILFFMSFVLIKKNSYRFITAGLFLIILMVSVAALVANDKNHFGMEQKTTSKTISIKPMVANSQMPLKIVLYQPVGTSGKDNVYLYKTTNNKKTNTQTDGKTSNKVLLTTTKEARLTVKTTKYVYKNNLTKWLFKLDKKQQIVRRENKFILPKTNWVQLSVAQAKKLQVAATKAQTKTAQARQKQAAMAFVSQKLKGAMTKKPALMTDKQAQQALTQKYLAEYKMMVARQLIEKIKK</sequence>
<keyword evidence="3" id="KW-1185">Reference proteome</keyword>
<keyword evidence="1" id="KW-0472">Membrane</keyword>
<gene>
    <name evidence="2" type="ORF">KAK10_07030</name>
</gene>
<protein>
    <submittedName>
        <fullName evidence="2">DUF4811 domain-containing protein</fullName>
    </submittedName>
</protein>
<keyword evidence="1" id="KW-1133">Transmembrane helix</keyword>
<proteinExistence type="predicted"/>
<keyword evidence="1" id="KW-0812">Transmembrane</keyword>
<dbReference type="Proteomes" id="UP001057481">
    <property type="component" value="Unassembled WGS sequence"/>
</dbReference>
<dbReference type="InterPro" id="IPR032083">
    <property type="entry name" value="DUF4811"/>
</dbReference>
<reference evidence="2" key="1">
    <citation type="submission" date="2021-04" db="EMBL/GenBank/DDBJ databases">
        <title>Taxonomic assessment of Weissella genus.</title>
        <authorList>
            <person name="Fanelli F."/>
            <person name="Chieffi D."/>
            <person name="Dell'Aquila A."/>
            <person name="Gyu-Sung C."/>
            <person name="Franz C.M.A.P."/>
            <person name="Fusco V."/>
        </authorList>
    </citation>
    <scope>NUCLEOTIDE SEQUENCE</scope>
    <source>
        <strain evidence="2">LMG 25373</strain>
    </source>
</reference>
<dbReference type="Pfam" id="PF16069">
    <property type="entry name" value="DUF4811"/>
    <property type="match status" value="1"/>
</dbReference>
<feature type="transmembrane region" description="Helical" evidence="1">
    <location>
        <begin position="28"/>
        <end position="47"/>
    </location>
</feature>
<evidence type="ECO:0000313" key="3">
    <source>
        <dbReference type="Proteomes" id="UP001057481"/>
    </source>
</evidence>
<dbReference type="RefSeq" id="WP_205143356.1">
    <property type="nucleotide sequence ID" value="NZ_JAFBDN010000005.1"/>
</dbReference>
<comment type="caution">
    <text evidence="2">The sequence shown here is derived from an EMBL/GenBank/DDBJ whole genome shotgun (WGS) entry which is preliminary data.</text>
</comment>
<organism evidence="2 3">
    <name type="scientific">Periweissella beninensis</name>
    <dbReference type="NCBI Taxonomy" id="504936"/>
    <lineage>
        <taxon>Bacteria</taxon>
        <taxon>Bacillati</taxon>
        <taxon>Bacillota</taxon>
        <taxon>Bacilli</taxon>
        <taxon>Lactobacillales</taxon>
        <taxon>Lactobacillaceae</taxon>
        <taxon>Periweissella</taxon>
    </lineage>
</organism>
<evidence type="ECO:0000313" key="2">
    <source>
        <dbReference type="EMBL" id="MCM2437660.1"/>
    </source>
</evidence>
<dbReference type="EMBL" id="JAGMVS010000066">
    <property type="protein sequence ID" value="MCM2437660.1"/>
    <property type="molecule type" value="Genomic_DNA"/>
</dbReference>
<accession>A0ABT0VJ44</accession>